<dbReference type="GO" id="GO:0008168">
    <property type="term" value="F:methyltransferase activity"/>
    <property type="evidence" value="ECO:0007669"/>
    <property type="project" value="UniProtKB-KW"/>
</dbReference>
<dbReference type="SUPFAM" id="SSF51735">
    <property type="entry name" value="NAD(P)-binding Rossmann-fold domains"/>
    <property type="match status" value="2"/>
</dbReference>
<dbReference type="GO" id="GO:0004312">
    <property type="term" value="F:fatty acid synthase activity"/>
    <property type="evidence" value="ECO:0007669"/>
    <property type="project" value="TreeGrafter"/>
</dbReference>
<dbReference type="SUPFAM" id="SSF50129">
    <property type="entry name" value="GroES-like"/>
    <property type="match status" value="1"/>
</dbReference>
<keyword evidence="3" id="KW-0808">Transferase</keyword>
<dbReference type="InterPro" id="IPR020841">
    <property type="entry name" value="PKS_Beta-ketoAc_synthase_dom"/>
</dbReference>
<keyword evidence="2" id="KW-0597">Phosphoprotein</keyword>
<evidence type="ECO:0000259" key="9">
    <source>
        <dbReference type="PROSITE" id="PS50075"/>
    </source>
</evidence>
<evidence type="ECO:0000256" key="4">
    <source>
        <dbReference type="ARBA" id="ARBA00022857"/>
    </source>
</evidence>
<dbReference type="InterPro" id="IPR049551">
    <property type="entry name" value="PKS_DH_C"/>
</dbReference>
<dbReference type="InterPro" id="IPR014031">
    <property type="entry name" value="Ketoacyl_synth_C"/>
</dbReference>
<sequence>MAPSVMINVVEPPQHELKKIETVVVKSVSPSPSTEDDHDLPKLERMPQTVRTNGQVNGFRTPETIDSLDSDDPVVIVGMACRLPGGVSSPHDLWNLLIQQKSGQCKVPKERFNIDGYYHPEGDRAGAMISKGGYFLNEDVRQFENTFFGINNLEATYMDPQQRKLLEVVYECFENSGTSLEDVAGSNVGVYVGNFTVDFQTMQTRDPEYLHRYSATGSGTAILANRLSYIFDLRGPSFALDTACSSTIYCLHNAVVALQGGECDAAIVAGANLITAPEQHLGTMKGGVISPTSTCHTFDASADGYGRAEGVNALYVKRLSTALRDGDPIRAVVRGTAINANGKTSGITQPSILGQEEVIRKAYRKAGLDPKDTAYVECHGTGTGVGDPMEVEALSNFFPRDRPTPLLLGANKTNLGHSEAASGISAVIKAVLALEHKKIPATIGVEKLNPKLHLDEWNMKVVTQLTDWPTPLHRASINSFGYGGANAHAILDSVNNFLPGYNESRNEQPMGDPTRLYVLPFSGSTTQSLEARILDLSKRFSLGETYNFCNLCHTLADRRSKLSKKGFLITSAATAKNDFRLDNLVTPKKVTPKLDFGFIFTGQGAQWPQMGKELLEKYPLFSQTIDYLDSVLQALPEAPVWTIKNALLEPAATSKVGDASFSQPLCTAVQVGIVKLLQSWNVEPSIVAGHSSGEIAAAYSAGLLTEAHAIIIAFYRGYVVTKITSKGCMLAVGMGADDAEAKIDEMSLRDEICVACVNSPESVTISGSAKGIDILASELQGKSIFARKLATGGRAYHSFLMKEVGEEYESLVSKAMTGLPMNTSQEDGKEAVRFFSSVGKGSDALASFSRETNNFIRPAYWRANLENPVQFSTAIKNIVATGKYHLLEIGPHGALQLPIKQIRTFLGLPEDDLPYTSTLARGKDADICMKTLAGELFLSGHEIDFLEVNNTQFDGDKHNAAVINDLPPYHWSYTQLLWNEPRSSIDLRNRKYVRHELLGSETAAANGIERCWRNIFKPSEVPWIDDHRLEVQVVFPAAGYLAMAMEALSQIKLWHPDQDIRPSFTFRNVNISSALVVTDGDQETELFTTMYEEKISKASTSSIWYDFSISSFQSGASISHCVGSISVSIVPSEKTGATTVDATNYDKWAMGRWYEKLAHEGLCFGPAFQTLTSMKTDKARVKPEALSTTKLFQRVPKSTKFPGTYYGVHPLVVDACLQAAIMGGTAGDVGNLKAFLPVFFGHLQISTPDADRLGSEVSIHSQSQTTGFSTKKINVTLRDDKDEVLIDMSNTRLSLYVGKMDEEIDPSEANRHPTLRVVWKPDITRLDESCRTDLDAYLEQFLSSHHTLRENVSSGVMAGLVDLAGHKNPRLRVLEVGRDCDCKTKGFLDILDNKSDFPRSREWHIGSFSDGELVTHPAHIPEKVEKTKLDGDNIPTYDMVVMPNKSTTGELWQNIADNLSKVLSPQSILIGRSSAVAGKCLKESGCKVFNLVGGVMLAITPQKPRKLEGKQIILVEQSSSPSDLSKEIRAHFDGIVGADNVKSYSLKDLENLELPPKSVTISLLELEKPLLAVMTPEEMDLVRKITDTTTDLVWLTGASYMDGSAPSLSLASGLSRALMLEQPSLRFVILDIGVSAHMCKSDQTGICSNIDRALFADDVPDDKEFVLKSGLLHISRFVPDAGLNTRFSQRRNQQPSEMTLEAASPAKLEIKKVGIMDTIYFQQESETEIELPDDLVDIDVKAVSLNAKDIYVLSGKVETRKGTSAIEFSGIVKAVAKNVTDLQPGDRVCVLAPNTFRTTERVPGWACHKMLPEESFEIMPTLPVIYGTALYALDDRAHLRAGETILIHSGAGAFGMASIAIAQMRGATVYATVSTEDKKDFLVSELGMPRENIFQSRDTSFMESVFAATNGKGVDVVLNSLTGDLLHASWRCCANFGRFVEVGKRDIVDAGKLDMDVFFRNVTFTAFDLTELFYHEDQFYRDIWINKSKEALELYRSGAVKPVPIKTFDVSEITQAYRFFSQKNRVGKVVISMQNPQSIVQAVPAQYTAKFDANKSYVLIGCLGGLGRSLSKWMFQRGARNFTFLGRSATDKQAAREVVHNLEKAGATVQVVRGDVSNKDDVVACMTVSPKPIGGVVQAAMGLHEALFSTMTNAAWHTGIQPKWRGTWNIHEALEGIDDKLDFFLLTSSVSGSVGTATESNYCSANGFLDAFARYRHSLGKPVSSIGFGMISEVGYLHENPEIEALLLRKGIQPLNEKEFLQVLDLSLSGTPSAGGMEYDKLAQSHILTGLEPHGIRKMMEQGFDVNNGTMQDPRTILLSASLDAGSAEDGGAVASIDASWSKGLPAPVIKALAAEAAGAASLNEAILLLVSRRFSNLLLMPLDKVDSRKPLASYGMDSMIAAEYRSWFWSVFKVDIPFLDILSSTNHLQTLAGMVEKDLVENKDG</sequence>
<dbReference type="InterPro" id="IPR001227">
    <property type="entry name" value="Ac_transferase_dom_sf"/>
</dbReference>
<dbReference type="InterPro" id="IPR056501">
    <property type="entry name" value="NAD-bd_HRPKS_sdrA"/>
</dbReference>
<dbReference type="InterPro" id="IPR036736">
    <property type="entry name" value="ACP-like_sf"/>
</dbReference>
<dbReference type="PANTHER" id="PTHR43775:SF50">
    <property type="entry name" value="HIGHLY REDUCING POLYKETIDE SYNTHASE SRDA"/>
    <property type="match status" value="1"/>
</dbReference>
<dbReference type="GO" id="GO:0032259">
    <property type="term" value="P:methylation"/>
    <property type="evidence" value="ECO:0007669"/>
    <property type="project" value="UniProtKB-KW"/>
</dbReference>
<dbReference type="InterPro" id="IPR032821">
    <property type="entry name" value="PKS_assoc"/>
</dbReference>
<evidence type="ECO:0000256" key="2">
    <source>
        <dbReference type="ARBA" id="ARBA00022553"/>
    </source>
</evidence>
<dbReference type="SUPFAM" id="SSF52151">
    <property type="entry name" value="FabD/lysophospholipase-like"/>
    <property type="match status" value="1"/>
</dbReference>
<dbReference type="Pfam" id="PF14765">
    <property type="entry name" value="PS-DH"/>
    <property type="match status" value="1"/>
</dbReference>
<dbReference type="SMART" id="SM00823">
    <property type="entry name" value="PKS_PP"/>
    <property type="match status" value="1"/>
</dbReference>
<dbReference type="Gene3D" id="3.90.180.10">
    <property type="entry name" value="Medium-chain alcohol dehydrogenases, catalytic domain"/>
    <property type="match status" value="1"/>
</dbReference>
<reference evidence="12 13" key="1">
    <citation type="journal article" date="2020" name="Genomics">
        <title>Complete, high-quality genomes from long-read metagenomic sequencing of two wolf lichen thalli reveals enigmatic genome architecture.</title>
        <authorList>
            <person name="McKenzie S.K."/>
            <person name="Walston R.F."/>
            <person name="Allen J.L."/>
        </authorList>
    </citation>
    <scope>NUCLEOTIDE SEQUENCE [LARGE SCALE GENOMIC DNA]</scope>
    <source>
        <strain evidence="12">WasteWater1</strain>
    </source>
</reference>
<dbReference type="InterPro" id="IPR049900">
    <property type="entry name" value="PKS_mFAS_DH"/>
</dbReference>
<dbReference type="PROSITE" id="PS52004">
    <property type="entry name" value="KS3_2"/>
    <property type="match status" value="1"/>
</dbReference>
<feature type="domain" description="Ketosynthase family 3 (KS3)" evidence="10">
    <location>
        <begin position="71"/>
        <end position="493"/>
    </location>
</feature>
<dbReference type="CDD" id="cd05195">
    <property type="entry name" value="enoyl_red"/>
    <property type="match status" value="1"/>
</dbReference>
<evidence type="ECO:0000256" key="7">
    <source>
        <dbReference type="ARBA" id="ARBA00023315"/>
    </source>
</evidence>
<dbReference type="Gene3D" id="3.40.47.10">
    <property type="match status" value="1"/>
</dbReference>
<dbReference type="PANTHER" id="PTHR43775">
    <property type="entry name" value="FATTY ACID SYNTHASE"/>
    <property type="match status" value="1"/>
</dbReference>
<dbReference type="PROSITE" id="PS52019">
    <property type="entry name" value="PKS_MFAS_DH"/>
    <property type="match status" value="1"/>
</dbReference>
<dbReference type="SUPFAM" id="SSF55048">
    <property type="entry name" value="Probable ACP-binding domain of malonyl-CoA ACP transacylase"/>
    <property type="match status" value="1"/>
</dbReference>
<dbReference type="Proteomes" id="UP000593566">
    <property type="component" value="Unassembled WGS sequence"/>
</dbReference>
<dbReference type="InterPro" id="IPR014043">
    <property type="entry name" value="Acyl_transferase_dom"/>
</dbReference>
<dbReference type="SMART" id="SM00827">
    <property type="entry name" value="PKS_AT"/>
    <property type="match status" value="1"/>
</dbReference>
<accession>A0A8H6CKN5</accession>
<dbReference type="SMART" id="SM00825">
    <property type="entry name" value="PKS_KS"/>
    <property type="match status" value="1"/>
</dbReference>
<evidence type="ECO:0000256" key="6">
    <source>
        <dbReference type="ARBA" id="ARBA00023268"/>
    </source>
</evidence>
<proteinExistence type="predicted"/>
<dbReference type="InterPro" id="IPR013154">
    <property type="entry name" value="ADH-like_N"/>
</dbReference>
<evidence type="ECO:0000313" key="13">
    <source>
        <dbReference type="Proteomes" id="UP000593566"/>
    </source>
</evidence>
<dbReference type="PROSITE" id="PS50075">
    <property type="entry name" value="CARRIER"/>
    <property type="match status" value="1"/>
</dbReference>
<dbReference type="GO" id="GO:0006633">
    <property type="term" value="P:fatty acid biosynthetic process"/>
    <property type="evidence" value="ECO:0007669"/>
    <property type="project" value="InterPro"/>
</dbReference>
<dbReference type="SMART" id="SM00826">
    <property type="entry name" value="PKS_DH"/>
    <property type="match status" value="1"/>
</dbReference>
<feature type="domain" description="Carrier" evidence="9">
    <location>
        <begin position="2362"/>
        <end position="2440"/>
    </location>
</feature>
<keyword evidence="6" id="KW-0511">Multifunctional enzyme</keyword>
<dbReference type="Pfam" id="PF02801">
    <property type="entry name" value="Ketoacyl-synt_C"/>
    <property type="match status" value="1"/>
</dbReference>
<dbReference type="InterPro" id="IPR020843">
    <property type="entry name" value="ER"/>
</dbReference>
<dbReference type="InterPro" id="IPR050091">
    <property type="entry name" value="PKS_NRPS_Biosynth_Enz"/>
</dbReference>
<dbReference type="InterPro" id="IPR049552">
    <property type="entry name" value="PKS_DH_N"/>
</dbReference>
<keyword evidence="7" id="KW-0012">Acyltransferase</keyword>
<organism evidence="12 13">
    <name type="scientific">Letharia lupina</name>
    <dbReference type="NCBI Taxonomy" id="560253"/>
    <lineage>
        <taxon>Eukaryota</taxon>
        <taxon>Fungi</taxon>
        <taxon>Dikarya</taxon>
        <taxon>Ascomycota</taxon>
        <taxon>Pezizomycotina</taxon>
        <taxon>Lecanoromycetes</taxon>
        <taxon>OSLEUM clade</taxon>
        <taxon>Lecanoromycetidae</taxon>
        <taxon>Lecanorales</taxon>
        <taxon>Lecanorineae</taxon>
        <taxon>Parmeliaceae</taxon>
        <taxon>Letharia</taxon>
    </lineage>
</organism>
<dbReference type="InterPro" id="IPR018201">
    <property type="entry name" value="Ketoacyl_synth_AS"/>
</dbReference>
<dbReference type="Pfam" id="PF08659">
    <property type="entry name" value="KR"/>
    <property type="match status" value="1"/>
</dbReference>
<dbReference type="InterPro" id="IPR036291">
    <property type="entry name" value="NAD(P)-bd_dom_sf"/>
</dbReference>
<dbReference type="Pfam" id="PF23114">
    <property type="entry name" value="NAD-bd_HRPKS_sdrA"/>
    <property type="match status" value="1"/>
</dbReference>
<evidence type="ECO:0000259" key="11">
    <source>
        <dbReference type="PROSITE" id="PS52019"/>
    </source>
</evidence>
<dbReference type="InterPro" id="IPR016035">
    <property type="entry name" value="Acyl_Trfase/lysoPLipase"/>
</dbReference>
<dbReference type="GO" id="GO:1901336">
    <property type="term" value="P:lactone biosynthetic process"/>
    <property type="evidence" value="ECO:0007669"/>
    <property type="project" value="UniProtKB-ARBA"/>
</dbReference>
<protein>
    <submittedName>
        <fullName evidence="12">Uncharacterized protein</fullName>
    </submittedName>
</protein>
<evidence type="ECO:0000259" key="10">
    <source>
        <dbReference type="PROSITE" id="PS52004"/>
    </source>
</evidence>
<dbReference type="InterPro" id="IPR016039">
    <property type="entry name" value="Thiolase-like"/>
</dbReference>
<dbReference type="Gene3D" id="3.10.129.110">
    <property type="entry name" value="Polyketide synthase dehydratase"/>
    <property type="match status" value="1"/>
</dbReference>
<dbReference type="PROSITE" id="PS00606">
    <property type="entry name" value="KS3_1"/>
    <property type="match status" value="1"/>
</dbReference>
<evidence type="ECO:0000256" key="1">
    <source>
        <dbReference type="ARBA" id="ARBA00022450"/>
    </source>
</evidence>
<keyword evidence="13" id="KW-1185">Reference proteome</keyword>
<dbReference type="InterPro" id="IPR013968">
    <property type="entry name" value="PKS_KR"/>
</dbReference>
<dbReference type="GO" id="GO:0016491">
    <property type="term" value="F:oxidoreductase activity"/>
    <property type="evidence" value="ECO:0007669"/>
    <property type="project" value="UniProtKB-KW"/>
</dbReference>
<dbReference type="InterPro" id="IPR009081">
    <property type="entry name" value="PP-bd_ACP"/>
</dbReference>
<dbReference type="Pfam" id="PF21089">
    <property type="entry name" value="PKS_DH_N"/>
    <property type="match status" value="1"/>
</dbReference>
<keyword evidence="4" id="KW-0521">NADP</keyword>
<name>A0A8H6CKN5_9LECA</name>
<dbReference type="InterPro" id="IPR011032">
    <property type="entry name" value="GroES-like_sf"/>
</dbReference>
<dbReference type="SUPFAM" id="SSF47336">
    <property type="entry name" value="ACP-like"/>
    <property type="match status" value="1"/>
</dbReference>
<keyword evidence="1" id="KW-0596">Phosphopantetheine</keyword>
<dbReference type="InterPro" id="IPR014030">
    <property type="entry name" value="Ketoacyl_synth_N"/>
</dbReference>
<evidence type="ECO:0000256" key="3">
    <source>
        <dbReference type="ARBA" id="ARBA00022679"/>
    </source>
</evidence>
<feature type="active site" description="Proton donor; for dehydratase activity" evidence="8">
    <location>
        <position position="1214"/>
    </location>
</feature>
<dbReference type="Pfam" id="PF16197">
    <property type="entry name" value="KAsynt_C_assoc"/>
    <property type="match status" value="1"/>
</dbReference>
<evidence type="ECO:0000313" key="12">
    <source>
        <dbReference type="EMBL" id="KAF6225132.1"/>
    </source>
</evidence>
<dbReference type="SUPFAM" id="SSF53901">
    <property type="entry name" value="Thiolase-like"/>
    <property type="match status" value="1"/>
</dbReference>
<dbReference type="GeneID" id="59338719"/>
<feature type="region of interest" description="N-terminal hotdog fold" evidence="8">
    <location>
        <begin position="995"/>
        <end position="1132"/>
    </location>
</feature>
<dbReference type="RefSeq" id="XP_037153999.1">
    <property type="nucleotide sequence ID" value="XM_037301182.1"/>
</dbReference>
<dbReference type="FunFam" id="3.40.50.720:FF:000209">
    <property type="entry name" value="Polyketide synthase Pks12"/>
    <property type="match status" value="1"/>
</dbReference>
<keyword evidence="5" id="KW-0560">Oxidoreductase</keyword>
<feature type="region of interest" description="C-terminal hotdog fold" evidence="8">
    <location>
        <begin position="1145"/>
        <end position="1302"/>
    </location>
</feature>
<dbReference type="CDD" id="cd00833">
    <property type="entry name" value="PKS"/>
    <property type="match status" value="1"/>
</dbReference>
<dbReference type="InterPro" id="IPR020806">
    <property type="entry name" value="PKS_PP-bd"/>
</dbReference>
<evidence type="ECO:0000256" key="8">
    <source>
        <dbReference type="PROSITE-ProRule" id="PRU01363"/>
    </source>
</evidence>
<comment type="caution">
    <text evidence="12">The sequence shown here is derived from an EMBL/GenBank/DDBJ whole genome shotgun (WGS) entry which is preliminary data.</text>
</comment>
<dbReference type="InterPro" id="IPR016036">
    <property type="entry name" value="Malonyl_transacylase_ACP-bd"/>
</dbReference>
<dbReference type="Pfam" id="PF13602">
    <property type="entry name" value="ADH_zinc_N_2"/>
    <property type="match status" value="1"/>
</dbReference>
<feature type="domain" description="PKS/mFAS DH" evidence="11">
    <location>
        <begin position="995"/>
        <end position="1302"/>
    </location>
</feature>
<dbReference type="GO" id="GO:0044550">
    <property type="term" value="P:secondary metabolite biosynthetic process"/>
    <property type="evidence" value="ECO:0007669"/>
    <property type="project" value="TreeGrafter"/>
</dbReference>
<dbReference type="SMART" id="SM00822">
    <property type="entry name" value="PKS_KR"/>
    <property type="match status" value="1"/>
</dbReference>
<dbReference type="InterPro" id="IPR042104">
    <property type="entry name" value="PKS_dehydratase_sf"/>
</dbReference>
<dbReference type="Pfam" id="PF00109">
    <property type="entry name" value="ketoacyl-synt"/>
    <property type="match status" value="1"/>
</dbReference>
<dbReference type="GO" id="GO:0004315">
    <property type="term" value="F:3-oxoacyl-[acyl-carrier-protein] synthase activity"/>
    <property type="evidence" value="ECO:0007669"/>
    <property type="project" value="InterPro"/>
</dbReference>
<dbReference type="EMBL" id="JACCJB010000008">
    <property type="protein sequence ID" value="KAF6225132.1"/>
    <property type="molecule type" value="Genomic_DNA"/>
</dbReference>
<dbReference type="InterPro" id="IPR020807">
    <property type="entry name" value="PKS_DH"/>
</dbReference>
<evidence type="ECO:0000256" key="5">
    <source>
        <dbReference type="ARBA" id="ARBA00023002"/>
    </source>
</evidence>
<dbReference type="SMART" id="SM00829">
    <property type="entry name" value="PKS_ER"/>
    <property type="match status" value="1"/>
</dbReference>
<feature type="active site" description="Proton acceptor; for dehydratase activity" evidence="8">
    <location>
        <position position="1027"/>
    </location>
</feature>
<gene>
    <name evidence="12" type="ORF">HO133_010328</name>
</gene>
<dbReference type="Pfam" id="PF08240">
    <property type="entry name" value="ADH_N"/>
    <property type="match status" value="1"/>
</dbReference>
<dbReference type="Pfam" id="PF00698">
    <property type="entry name" value="Acyl_transf_1"/>
    <property type="match status" value="1"/>
</dbReference>
<dbReference type="InterPro" id="IPR057326">
    <property type="entry name" value="KR_dom"/>
</dbReference>
<dbReference type="Gene3D" id="3.40.50.720">
    <property type="entry name" value="NAD(P)-binding Rossmann-like Domain"/>
    <property type="match status" value="2"/>
</dbReference>
<dbReference type="GO" id="GO:0031177">
    <property type="term" value="F:phosphopantetheine binding"/>
    <property type="evidence" value="ECO:0007669"/>
    <property type="project" value="InterPro"/>
</dbReference>
<dbReference type="Gene3D" id="3.40.366.10">
    <property type="entry name" value="Malonyl-Coenzyme A Acyl Carrier Protein, domain 2"/>
    <property type="match status" value="1"/>
</dbReference>